<dbReference type="Pfam" id="PF03959">
    <property type="entry name" value="FSH1"/>
    <property type="match status" value="1"/>
</dbReference>
<dbReference type="OrthoDB" id="414698at2759"/>
<reference evidence="4" key="1">
    <citation type="journal article" date="2020" name="Stud. Mycol.">
        <title>101 Dothideomycetes genomes: a test case for predicting lifestyles and emergence of pathogens.</title>
        <authorList>
            <person name="Haridas S."/>
            <person name="Albert R."/>
            <person name="Binder M."/>
            <person name="Bloem J."/>
            <person name="Labutti K."/>
            <person name="Salamov A."/>
            <person name="Andreopoulos B."/>
            <person name="Baker S."/>
            <person name="Barry K."/>
            <person name="Bills G."/>
            <person name="Bluhm B."/>
            <person name="Cannon C."/>
            <person name="Castanera R."/>
            <person name="Culley D."/>
            <person name="Daum C."/>
            <person name="Ezra D."/>
            <person name="Gonzalez J."/>
            <person name="Henrissat B."/>
            <person name="Kuo A."/>
            <person name="Liang C."/>
            <person name="Lipzen A."/>
            <person name="Lutzoni F."/>
            <person name="Magnuson J."/>
            <person name="Mondo S."/>
            <person name="Nolan M."/>
            <person name="Ohm R."/>
            <person name="Pangilinan J."/>
            <person name="Park H.-J."/>
            <person name="Ramirez L."/>
            <person name="Alfaro M."/>
            <person name="Sun H."/>
            <person name="Tritt A."/>
            <person name="Yoshinaga Y."/>
            <person name="Zwiers L.-H."/>
            <person name="Turgeon B."/>
            <person name="Goodwin S."/>
            <person name="Spatafora J."/>
            <person name="Crous P."/>
            <person name="Grigoriev I."/>
        </authorList>
    </citation>
    <scope>NUCLEOTIDE SEQUENCE</scope>
    <source>
        <strain evidence="4">CBS 121167</strain>
    </source>
</reference>
<dbReference type="PANTHER" id="PTHR48070:SF3">
    <property type="entry name" value="ESTERASE DBAE-RELATED"/>
    <property type="match status" value="1"/>
</dbReference>
<feature type="domain" description="Serine hydrolase" evidence="3">
    <location>
        <begin position="12"/>
        <end position="254"/>
    </location>
</feature>
<dbReference type="PANTHER" id="PTHR48070">
    <property type="entry name" value="ESTERASE OVCA2"/>
    <property type="match status" value="1"/>
</dbReference>
<evidence type="ECO:0000256" key="2">
    <source>
        <dbReference type="ARBA" id="ARBA00022801"/>
    </source>
</evidence>
<evidence type="ECO:0000256" key="1">
    <source>
        <dbReference type="ARBA" id="ARBA00005863"/>
    </source>
</evidence>
<dbReference type="GO" id="GO:0016787">
    <property type="term" value="F:hydrolase activity"/>
    <property type="evidence" value="ECO:0007669"/>
    <property type="project" value="UniProtKB-KW"/>
</dbReference>
<dbReference type="Gene3D" id="3.40.50.1820">
    <property type="entry name" value="alpha/beta hydrolase"/>
    <property type="match status" value="1"/>
</dbReference>
<dbReference type="Proteomes" id="UP000799438">
    <property type="component" value="Unassembled WGS sequence"/>
</dbReference>
<dbReference type="GO" id="GO:0005737">
    <property type="term" value="C:cytoplasm"/>
    <property type="evidence" value="ECO:0007669"/>
    <property type="project" value="TreeGrafter"/>
</dbReference>
<keyword evidence="2" id="KW-0378">Hydrolase</keyword>
<dbReference type="InterPro" id="IPR005645">
    <property type="entry name" value="FSH-like_dom"/>
</dbReference>
<organism evidence="4 5">
    <name type="scientific">Aplosporella prunicola CBS 121167</name>
    <dbReference type="NCBI Taxonomy" id="1176127"/>
    <lineage>
        <taxon>Eukaryota</taxon>
        <taxon>Fungi</taxon>
        <taxon>Dikarya</taxon>
        <taxon>Ascomycota</taxon>
        <taxon>Pezizomycotina</taxon>
        <taxon>Dothideomycetes</taxon>
        <taxon>Dothideomycetes incertae sedis</taxon>
        <taxon>Botryosphaeriales</taxon>
        <taxon>Aplosporellaceae</taxon>
        <taxon>Aplosporella</taxon>
    </lineage>
</organism>
<dbReference type="RefSeq" id="XP_033397971.1">
    <property type="nucleotide sequence ID" value="XM_033540481.1"/>
</dbReference>
<dbReference type="EMBL" id="ML995485">
    <property type="protein sequence ID" value="KAF2142259.1"/>
    <property type="molecule type" value="Genomic_DNA"/>
</dbReference>
<dbReference type="SUPFAM" id="SSF53474">
    <property type="entry name" value="alpha/beta-Hydrolases"/>
    <property type="match status" value="1"/>
</dbReference>
<dbReference type="GeneID" id="54297977"/>
<name>A0A6A6BDJ3_9PEZI</name>
<evidence type="ECO:0000259" key="3">
    <source>
        <dbReference type="Pfam" id="PF03959"/>
    </source>
</evidence>
<evidence type="ECO:0000313" key="4">
    <source>
        <dbReference type="EMBL" id="KAF2142259.1"/>
    </source>
</evidence>
<evidence type="ECO:0000313" key="5">
    <source>
        <dbReference type="Proteomes" id="UP000799438"/>
    </source>
</evidence>
<dbReference type="InterPro" id="IPR029058">
    <property type="entry name" value="AB_hydrolase_fold"/>
</dbReference>
<gene>
    <name evidence="4" type="ORF">K452DRAFT_287480</name>
</gene>
<dbReference type="GO" id="GO:0044550">
    <property type="term" value="P:secondary metabolite biosynthetic process"/>
    <property type="evidence" value="ECO:0007669"/>
    <property type="project" value="TreeGrafter"/>
</dbReference>
<protein>
    <recommendedName>
        <fullName evidence="3">Serine hydrolase domain-containing protein</fullName>
    </recommendedName>
</protein>
<dbReference type="GO" id="GO:0005634">
    <property type="term" value="C:nucleus"/>
    <property type="evidence" value="ECO:0007669"/>
    <property type="project" value="TreeGrafter"/>
</dbReference>
<proteinExistence type="inferred from homology"/>
<dbReference type="InterPro" id="IPR050593">
    <property type="entry name" value="LovG"/>
</dbReference>
<keyword evidence="5" id="KW-1185">Reference proteome</keyword>
<comment type="similarity">
    <text evidence="1">Belongs to the LovG family.</text>
</comment>
<accession>A0A6A6BDJ3</accession>
<sequence length="271" mass="30064">MVVFASGPETIHKPRILCLHGGGVSARIFRLQARSLVASLAPYFRLVFADGPFPCIMHEDLKPVYSQMGPCYSWASWMPHHVTPDGIDADTVINEIEDKLRMTMKADPGTGEWVGLLGFSQGAKLTTSILLENQMRQEEARWDWRGNPVEGFAGVHWKFGVVMAGRGPPISLSDRSKDSLYFDLAGTPINASGSFAGRVPEDFLLRTPTLHVHGTRDEGLPLHQKLLRQYMAPESAILVEWEGKHRVPIRSADVGAVTQGILQIYKDSRFA</sequence>
<dbReference type="AlphaFoldDB" id="A0A6A6BDJ3"/>